<dbReference type="Gene3D" id="3.40.1190.20">
    <property type="match status" value="1"/>
</dbReference>
<dbReference type="InterPro" id="IPR029056">
    <property type="entry name" value="Ribokinase-like"/>
</dbReference>
<evidence type="ECO:0000313" key="8">
    <source>
        <dbReference type="EMBL" id="NNG39723.1"/>
    </source>
</evidence>
<dbReference type="InterPro" id="IPR017583">
    <property type="entry name" value="Tagatose/fructose_Pkinase"/>
</dbReference>
<dbReference type="Proteomes" id="UP000557772">
    <property type="component" value="Unassembled WGS sequence"/>
</dbReference>
<evidence type="ECO:0000259" key="7">
    <source>
        <dbReference type="Pfam" id="PF00294"/>
    </source>
</evidence>
<dbReference type="CDD" id="cd01164">
    <property type="entry name" value="FruK_PfkB_like"/>
    <property type="match status" value="1"/>
</dbReference>
<comment type="similarity">
    <text evidence="1">Belongs to the carbohydrate kinase PfkB family.</text>
</comment>
<evidence type="ECO:0000256" key="1">
    <source>
        <dbReference type="ARBA" id="ARBA00010688"/>
    </source>
</evidence>
<gene>
    <name evidence="8" type="ORF">HJ588_10620</name>
</gene>
<keyword evidence="3" id="KW-0547">Nucleotide-binding</keyword>
<dbReference type="AlphaFoldDB" id="A0A849AIF7"/>
<protein>
    <submittedName>
        <fullName evidence="8">1-phosphofructokinase family hexose kinase</fullName>
    </submittedName>
</protein>
<dbReference type="PROSITE" id="PS00584">
    <property type="entry name" value="PFKB_KINASES_2"/>
    <property type="match status" value="1"/>
</dbReference>
<accession>A0A849AIF7</accession>
<organism evidence="8 9">
    <name type="scientific">Flexivirga aerilata</name>
    <dbReference type="NCBI Taxonomy" id="1656889"/>
    <lineage>
        <taxon>Bacteria</taxon>
        <taxon>Bacillati</taxon>
        <taxon>Actinomycetota</taxon>
        <taxon>Actinomycetes</taxon>
        <taxon>Micrococcales</taxon>
        <taxon>Dermacoccaceae</taxon>
        <taxon>Flexivirga</taxon>
    </lineage>
</organism>
<dbReference type="GO" id="GO:0008443">
    <property type="term" value="F:phosphofructokinase activity"/>
    <property type="evidence" value="ECO:0007669"/>
    <property type="project" value="TreeGrafter"/>
</dbReference>
<keyword evidence="9" id="KW-1185">Reference proteome</keyword>
<evidence type="ECO:0000256" key="5">
    <source>
        <dbReference type="ARBA" id="ARBA00022840"/>
    </source>
</evidence>
<dbReference type="SUPFAM" id="SSF53613">
    <property type="entry name" value="Ribokinase-like"/>
    <property type="match status" value="1"/>
</dbReference>
<sequence length="309" mass="31086">MILAVCPNPALDITYRVDRLVPGESHRVSQVLQRPGGKGVNVAAVLHEAAAQVTATGLVGGASGAELACALDQLDVPHRFSHISGPTRRTVTVVAGDEATALNEPGPTVGGDEWRTFTALFGSLTCDAAVVTLSGSLPAGLPIDAYAELTRLAHDQGAPVVLDCSGAPLVAALSAGPDVVKVNAEEAGAAIGRPTGTMAETLSAAIELRRMGAVECVVTRGADGLVASTTVGDFGATPGAPVTGNPTGAGDAFTAGLALGIEHGEHWLRRLRLAAGWAAGAVARPTAGSVDPAVAAHHQTALTFQEITV</sequence>
<dbReference type="EMBL" id="JABENB010000001">
    <property type="protein sequence ID" value="NNG39723.1"/>
    <property type="molecule type" value="Genomic_DNA"/>
</dbReference>
<dbReference type="GO" id="GO:0005524">
    <property type="term" value="F:ATP binding"/>
    <property type="evidence" value="ECO:0007669"/>
    <property type="project" value="UniProtKB-KW"/>
</dbReference>
<evidence type="ECO:0000256" key="6">
    <source>
        <dbReference type="PIRNR" id="PIRNR000535"/>
    </source>
</evidence>
<dbReference type="RefSeq" id="WP_171154740.1">
    <property type="nucleotide sequence ID" value="NZ_JABENB010000001.1"/>
</dbReference>
<dbReference type="Pfam" id="PF00294">
    <property type="entry name" value="PfkB"/>
    <property type="match status" value="1"/>
</dbReference>
<dbReference type="PANTHER" id="PTHR46566">
    <property type="entry name" value="1-PHOSPHOFRUCTOKINASE-RELATED"/>
    <property type="match status" value="1"/>
</dbReference>
<evidence type="ECO:0000256" key="4">
    <source>
        <dbReference type="ARBA" id="ARBA00022777"/>
    </source>
</evidence>
<evidence type="ECO:0000256" key="3">
    <source>
        <dbReference type="ARBA" id="ARBA00022741"/>
    </source>
</evidence>
<feature type="domain" description="Carbohydrate kinase PfkB" evidence="7">
    <location>
        <begin position="12"/>
        <end position="289"/>
    </location>
</feature>
<keyword evidence="5" id="KW-0067">ATP-binding</keyword>
<comment type="caution">
    <text evidence="8">The sequence shown here is derived from an EMBL/GenBank/DDBJ whole genome shotgun (WGS) entry which is preliminary data.</text>
</comment>
<proteinExistence type="inferred from homology"/>
<keyword evidence="4 8" id="KW-0418">Kinase</keyword>
<dbReference type="InterPro" id="IPR011611">
    <property type="entry name" value="PfkB_dom"/>
</dbReference>
<evidence type="ECO:0000313" key="9">
    <source>
        <dbReference type="Proteomes" id="UP000557772"/>
    </source>
</evidence>
<dbReference type="NCBIfam" id="TIGR03168">
    <property type="entry name" value="1-PFK"/>
    <property type="match status" value="1"/>
</dbReference>
<keyword evidence="2 6" id="KW-0808">Transferase</keyword>
<evidence type="ECO:0000256" key="2">
    <source>
        <dbReference type="ARBA" id="ARBA00022679"/>
    </source>
</evidence>
<dbReference type="PANTHER" id="PTHR46566:SF5">
    <property type="entry name" value="1-PHOSPHOFRUCTOKINASE"/>
    <property type="match status" value="1"/>
</dbReference>
<dbReference type="InterPro" id="IPR002173">
    <property type="entry name" value="Carboh/pur_kinase_PfkB_CS"/>
</dbReference>
<reference evidence="8 9" key="1">
    <citation type="submission" date="2020-05" db="EMBL/GenBank/DDBJ databases">
        <title>Flexivirga sp. ID2601S isolated from air conditioner.</title>
        <authorList>
            <person name="Kim D.H."/>
        </authorList>
    </citation>
    <scope>NUCLEOTIDE SEQUENCE [LARGE SCALE GENOMIC DNA]</scope>
    <source>
        <strain evidence="8 9">ID2601S</strain>
    </source>
</reference>
<name>A0A849AIF7_9MICO</name>
<dbReference type="GO" id="GO:0005829">
    <property type="term" value="C:cytosol"/>
    <property type="evidence" value="ECO:0007669"/>
    <property type="project" value="TreeGrafter"/>
</dbReference>
<dbReference type="PIRSF" id="PIRSF000535">
    <property type="entry name" value="1PFK/6PFK/LacC"/>
    <property type="match status" value="1"/>
</dbReference>